<keyword evidence="1" id="KW-0732">Signal</keyword>
<keyword evidence="3" id="KW-1185">Reference proteome</keyword>
<accession>A0A849L730</accession>
<organism evidence="2 3">
    <name type="scientific">Halovulum dunhuangense</name>
    <dbReference type="NCBI Taxonomy" id="1505036"/>
    <lineage>
        <taxon>Bacteria</taxon>
        <taxon>Pseudomonadati</taxon>
        <taxon>Pseudomonadota</taxon>
        <taxon>Alphaproteobacteria</taxon>
        <taxon>Rhodobacterales</taxon>
        <taxon>Paracoccaceae</taxon>
        <taxon>Halovulum</taxon>
    </lineage>
</organism>
<sequence>MKTLIFSTLFSAGLLFAAGAAQPAFANPLLTGLARTGLSQADVDIMVREGAALYTRGDVQVGDDTVWSNPQTRAHGLVEVTAVAGDCVTLGYKFRTASRAGVQQYVSRRCRMADGRWQLTP</sequence>
<gene>
    <name evidence="2" type="ORF">HMH01_17455</name>
</gene>
<name>A0A849L730_9RHOB</name>
<dbReference type="AlphaFoldDB" id="A0A849L730"/>
<evidence type="ECO:0000313" key="2">
    <source>
        <dbReference type="EMBL" id="NNU82226.1"/>
    </source>
</evidence>
<feature type="chain" id="PRO_5032647874" description="Surface antigen" evidence="1">
    <location>
        <begin position="27"/>
        <end position="121"/>
    </location>
</feature>
<evidence type="ECO:0000313" key="3">
    <source>
        <dbReference type="Proteomes" id="UP000572377"/>
    </source>
</evidence>
<reference evidence="2 3" key="1">
    <citation type="submission" date="2020-05" db="EMBL/GenBank/DDBJ databases">
        <title>Gimesia benthica sp. nov., a novel planctomycete isolated from a deep-sea water sample of the Northwest Indian Ocean.</title>
        <authorList>
            <person name="Wang J."/>
            <person name="Ruan C."/>
            <person name="Song L."/>
            <person name="Zhu Y."/>
            <person name="Li A."/>
            <person name="Zheng X."/>
            <person name="Wang L."/>
            <person name="Lu Z."/>
            <person name="Huang Y."/>
            <person name="Du W."/>
            <person name="Zhou Y."/>
            <person name="Huang L."/>
            <person name="Dai X."/>
        </authorList>
    </citation>
    <scope>NUCLEOTIDE SEQUENCE [LARGE SCALE GENOMIC DNA]</scope>
    <source>
        <strain evidence="2 3">YYQ-30</strain>
    </source>
</reference>
<evidence type="ECO:0000256" key="1">
    <source>
        <dbReference type="SAM" id="SignalP"/>
    </source>
</evidence>
<dbReference type="Proteomes" id="UP000572377">
    <property type="component" value="Unassembled WGS sequence"/>
</dbReference>
<dbReference type="EMBL" id="JABFBC010000009">
    <property type="protein sequence ID" value="NNU82226.1"/>
    <property type="molecule type" value="Genomic_DNA"/>
</dbReference>
<proteinExistence type="predicted"/>
<evidence type="ECO:0008006" key="4">
    <source>
        <dbReference type="Google" id="ProtNLM"/>
    </source>
</evidence>
<dbReference type="RefSeq" id="WP_171327090.1">
    <property type="nucleotide sequence ID" value="NZ_JABFBC010000009.1"/>
</dbReference>
<protein>
    <recommendedName>
        <fullName evidence="4">Surface antigen</fullName>
    </recommendedName>
</protein>
<comment type="caution">
    <text evidence="2">The sequence shown here is derived from an EMBL/GenBank/DDBJ whole genome shotgun (WGS) entry which is preliminary data.</text>
</comment>
<feature type="signal peptide" evidence="1">
    <location>
        <begin position="1"/>
        <end position="26"/>
    </location>
</feature>